<proteinExistence type="predicted"/>
<reference evidence="2 3" key="1">
    <citation type="submission" date="2015-02" db="EMBL/GenBank/DDBJ databases">
        <title>Genome Sequencing of Rickettsiales.</title>
        <authorList>
            <person name="Daugherty S.C."/>
            <person name="Su Q."/>
            <person name="Abolude K."/>
            <person name="Beier-Sexton M."/>
            <person name="Carlyon J.A."/>
            <person name="Carter R."/>
            <person name="Day N.P."/>
            <person name="Dumler S.J."/>
            <person name="Dyachenko V."/>
            <person name="Godinez A."/>
            <person name="Kurtti T.J."/>
            <person name="Lichay M."/>
            <person name="Mullins K.E."/>
            <person name="Ott S."/>
            <person name="Pappas-Brown V."/>
            <person name="Paris D.H."/>
            <person name="Patel P."/>
            <person name="Richards A.L."/>
            <person name="Sadzewicz L."/>
            <person name="Sears K."/>
            <person name="Seidman D."/>
            <person name="Sengamalay N."/>
            <person name="Stenos J."/>
            <person name="Tallon L.J."/>
            <person name="Vincent G."/>
            <person name="Fraser C.M."/>
            <person name="Munderloh U."/>
            <person name="Dunning-Hotopp J.C."/>
        </authorList>
    </citation>
    <scope>NUCLEOTIDE SEQUENCE [LARGE SCALE GENOMIC DNA]</scope>
    <source>
        <strain evidence="2 3">RML An4</strain>
    </source>
</reference>
<evidence type="ECO:0000313" key="2">
    <source>
        <dbReference type="EMBL" id="KJV89217.1"/>
    </source>
</evidence>
<keyword evidence="1" id="KW-0472">Membrane</keyword>
<evidence type="ECO:0000313" key="3">
    <source>
        <dbReference type="Proteomes" id="UP000033661"/>
    </source>
</evidence>
<keyword evidence="1" id="KW-1133">Transmembrane helix</keyword>
<comment type="caution">
    <text evidence="2">The sequence shown here is derived from an EMBL/GenBank/DDBJ whole genome shotgun (WGS) entry which is preliminary data.</text>
</comment>
<dbReference type="EMBL" id="LAOI01000001">
    <property type="protein sequence ID" value="KJV89217.1"/>
    <property type="molecule type" value="Genomic_DNA"/>
</dbReference>
<dbReference type="PATRIC" id="fig|1359193.3.peg.178"/>
<keyword evidence="3" id="KW-1185">Reference proteome</keyword>
<dbReference type="RefSeq" id="WP_011477785.1">
    <property type="nucleotide sequence ID" value="NZ_LAOI01000001.1"/>
</dbReference>
<dbReference type="Proteomes" id="UP000033661">
    <property type="component" value="Unassembled WGS sequence"/>
</dbReference>
<protein>
    <submittedName>
        <fullName evidence="2">Uncharacterized protein</fullName>
    </submittedName>
</protein>
<organism evidence="2 3">
    <name type="scientific">Rickettsia bellii str. RML An4</name>
    <dbReference type="NCBI Taxonomy" id="1359193"/>
    <lineage>
        <taxon>Bacteria</taxon>
        <taxon>Pseudomonadati</taxon>
        <taxon>Pseudomonadota</taxon>
        <taxon>Alphaproteobacteria</taxon>
        <taxon>Rickettsiales</taxon>
        <taxon>Rickettsiaceae</taxon>
        <taxon>Rickettsieae</taxon>
        <taxon>Rickettsia</taxon>
        <taxon>belli group</taxon>
    </lineage>
</organism>
<feature type="transmembrane region" description="Helical" evidence="1">
    <location>
        <begin position="181"/>
        <end position="200"/>
    </location>
</feature>
<sequence>MKHTIIKIVSCIIAFLIFLIFNISVYYCLIYYQKKEYKGLLKAYASSISSLLTQDLENALNSSIPNKEFFLFKGFEVIPKSKTTVNLITVSANSIRVRNKKEEYIFNLHNLKEIINKIFPPFIIYKLSLNNHDIFSERINIDQYLTESKLVEANGILNLKLGIKKDSQFYLDGAYLLRRNMLIYSISSFLTLSILVSIYFKIYNTIQQNFRILHQEIYEETEINTALINNNKADYDLRKLFIKKLTEIYLKQELGDTYNPNDFPFKNQLFPINLTDLSLTKINIENLIKLLQGYFAPYFAKIGIRTTNNIKESEINCSLEVFYQLIFSLVFNLVKFIDRQSNIPQIIKIDFNQDKITITNDCFSLDEKKMIKLSDIIIEEYTDLFILNCYKIFKSLNEHKFKYNIFSHDGSHLIEIVYPPLNNSNLNTGKILDFTKYLNNKN</sequence>
<keyword evidence="1" id="KW-0812">Transmembrane</keyword>
<name>A0A0F3QAF5_RICBE</name>
<feature type="transmembrane region" description="Helical" evidence="1">
    <location>
        <begin position="6"/>
        <end position="32"/>
    </location>
</feature>
<accession>A0A0F3QAF5</accession>
<dbReference type="AlphaFoldDB" id="A0A0F3QAF5"/>
<evidence type="ECO:0000256" key="1">
    <source>
        <dbReference type="SAM" id="Phobius"/>
    </source>
</evidence>
<gene>
    <name evidence="2" type="ORF">RBEAN4_0187</name>
</gene>